<feature type="compositionally biased region" description="Polar residues" evidence="1">
    <location>
        <begin position="157"/>
        <end position="176"/>
    </location>
</feature>
<reference evidence="3" key="1">
    <citation type="submission" date="2019-05" db="EMBL/GenBank/DDBJ databases">
        <title>Annotation for the trematode Paragonimus heterotremus.</title>
        <authorList>
            <person name="Choi Y.-J."/>
        </authorList>
    </citation>
    <scope>NUCLEOTIDE SEQUENCE</scope>
    <source>
        <strain evidence="3">LC</strain>
    </source>
</reference>
<feature type="region of interest" description="Disordered" evidence="1">
    <location>
        <begin position="130"/>
        <end position="244"/>
    </location>
</feature>
<dbReference type="EMBL" id="LUCH01007040">
    <property type="protein sequence ID" value="KAF5396947.1"/>
    <property type="molecule type" value="Genomic_DNA"/>
</dbReference>
<evidence type="ECO:0000259" key="2">
    <source>
        <dbReference type="PROSITE" id="PS50858"/>
    </source>
</evidence>
<dbReference type="PROSITE" id="PS50858">
    <property type="entry name" value="BSD"/>
    <property type="match status" value="1"/>
</dbReference>
<feature type="compositionally biased region" description="Basic and acidic residues" evidence="1">
    <location>
        <begin position="216"/>
        <end position="227"/>
    </location>
</feature>
<proteinExistence type="predicted"/>
<keyword evidence="4" id="KW-1185">Reference proteome</keyword>
<evidence type="ECO:0000256" key="1">
    <source>
        <dbReference type="SAM" id="MobiDB-lite"/>
    </source>
</evidence>
<dbReference type="Proteomes" id="UP000748531">
    <property type="component" value="Unassembled WGS sequence"/>
</dbReference>
<dbReference type="InterPro" id="IPR005607">
    <property type="entry name" value="BSD_dom"/>
</dbReference>
<dbReference type="OrthoDB" id="73788at2759"/>
<feature type="compositionally biased region" description="Polar residues" evidence="1">
    <location>
        <begin position="135"/>
        <end position="150"/>
    </location>
</feature>
<sequence length="286" mass="32095">ARLQILRADPATYEQEPPSPPAHLGLHNYADWRAAYFDEVTCQPRPGIPLCGTRDTGNRSEDSDGLVEPAHLSPEELLEQNPFMRTYLSQLVRVEGQVGGGGITDADFWSRYYYRVWLLDVTEARRRRLAERVGSKTSGTPFGKPNSRSANLPKESLSGQVQESELNDWLSSSDPEASSPPTSATDDSPAIPEDSISVTRVPSKRSSRQRKRRGKKFNEVDRDDRPRSNTTPTPTTDAPVEIRSPPTCLPSDKVFFSSAIWLSHKCDILSDELYYYFTFITPSSRK</sequence>
<protein>
    <recommendedName>
        <fullName evidence="2">BSD domain-containing protein</fullName>
    </recommendedName>
</protein>
<dbReference type="InterPro" id="IPR051494">
    <property type="entry name" value="BSD_domain-containing"/>
</dbReference>
<dbReference type="GO" id="GO:0005737">
    <property type="term" value="C:cytoplasm"/>
    <property type="evidence" value="ECO:0007669"/>
    <property type="project" value="TreeGrafter"/>
</dbReference>
<dbReference type="AlphaFoldDB" id="A0A8J4SLL5"/>
<comment type="caution">
    <text evidence="3">The sequence shown here is derived from an EMBL/GenBank/DDBJ whole genome shotgun (WGS) entry which is preliminary data.</text>
</comment>
<feature type="compositionally biased region" description="Low complexity" evidence="1">
    <location>
        <begin position="177"/>
        <end position="190"/>
    </location>
</feature>
<feature type="non-terminal residue" evidence="3">
    <location>
        <position position="1"/>
    </location>
</feature>
<evidence type="ECO:0000313" key="4">
    <source>
        <dbReference type="Proteomes" id="UP000748531"/>
    </source>
</evidence>
<feature type="domain" description="BSD" evidence="2">
    <location>
        <begin position="75"/>
        <end position="120"/>
    </location>
</feature>
<feature type="compositionally biased region" description="Low complexity" evidence="1">
    <location>
        <begin position="228"/>
        <end position="239"/>
    </location>
</feature>
<name>A0A8J4SLL5_9TREM</name>
<feature type="compositionally biased region" description="Basic residues" evidence="1">
    <location>
        <begin position="202"/>
        <end position="215"/>
    </location>
</feature>
<accession>A0A8J4SLL5</accession>
<evidence type="ECO:0000313" key="3">
    <source>
        <dbReference type="EMBL" id="KAF5396947.1"/>
    </source>
</evidence>
<dbReference type="PANTHER" id="PTHR16019:SF5">
    <property type="entry name" value="BSD DOMAIN-CONTAINING PROTEIN 1"/>
    <property type="match status" value="1"/>
</dbReference>
<dbReference type="PANTHER" id="PTHR16019">
    <property type="entry name" value="SYNAPSE-ASSOCIATED PROTEIN"/>
    <property type="match status" value="1"/>
</dbReference>
<gene>
    <name evidence="3" type="ORF">PHET_10156</name>
</gene>
<organism evidence="3 4">
    <name type="scientific">Paragonimus heterotremus</name>
    <dbReference type="NCBI Taxonomy" id="100268"/>
    <lineage>
        <taxon>Eukaryota</taxon>
        <taxon>Metazoa</taxon>
        <taxon>Spiralia</taxon>
        <taxon>Lophotrochozoa</taxon>
        <taxon>Platyhelminthes</taxon>
        <taxon>Trematoda</taxon>
        <taxon>Digenea</taxon>
        <taxon>Plagiorchiida</taxon>
        <taxon>Troglotremata</taxon>
        <taxon>Troglotrematidae</taxon>
        <taxon>Paragonimus</taxon>
    </lineage>
</organism>